<dbReference type="GO" id="GO:0005829">
    <property type="term" value="C:cytosol"/>
    <property type="evidence" value="ECO:0007669"/>
    <property type="project" value="TreeGrafter"/>
</dbReference>
<gene>
    <name evidence="3" type="ORF">AWRIB429_0917</name>
</gene>
<name>D3L987_OENOE</name>
<proteinExistence type="predicted"/>
<dbReference type="InterPro" id="IPR009049">
    <property type="entry name" value="Argininosuccinate_lyase"/>
</dbReference>
<protein>
    <recommendedName>
        <fullName evidence="2">Fumarate lyase N-terminal domain-containing protein</fullName>
    </recommendedName>
</protein>
<dbReference type="PANTHER" id="PTHR43814:SF1">
    <property type="entry name" value="ARGININOSUCCINATE LYASE"/>
    <property type="match status" value="1"/>
</dbReference>
<dbReference type="GO" id="GO:0004056">
    <property type="term" value="F:argininosuccinate lyase activity"/>
    <property type="evidence" value="ECO:0007669"/>
    <property type="project" value="InterPro"/>
</dbReference>
<dbReference type="PANTHER" id="PTHR43814">
    <property type="entry name" value="ARGININOSUCCINATE LYASE"/>
    <property type="match status" value="1"/>
</dbReference>
<dbReference type="InterPro" id="IPR008948">
    <property type="entry name" value="L-Aspartase-like"/>
</dbReference>
<evidence type="ECO:0000256" key="1">
    <source>
        <dbReference type="ARBA" id="ARBA00023239"/>
    </source>
</evidence>
<dbReference type="AlphaFoldDB" id="D3L987"/>
<accession>D3L987</accession>
<comment type="caution">
    <text evidence="3">The sequence shown here is derived from an EMBL/GenBank/DDBJ whole genome shotgun (WGS) entry which is preliminary data.</text>
</comment>
<sequence>MKLWGGRFTKGEDADMTSFDNSLPTSKLLYKEDIQGSIAHAKMLGKQNIISQKESAAIVDGLKEILTDVEQGSLIIPDSGYEDIHSFIETTLTKKLAKTEKNFTRPDHVMIKLPLIQKCILKIVSKEF</sequence>
<dbReference type="Pfam" id="PF00206">
    <property type="entry name" value="Lyase_1"/>
    <property type="match status" value="1"/>
</dbReference>
<reference evidence="3 4" key="1">
    <citation type="journal article" date="2010" name="Appl. Microbiol. Biotechnol.">
        <title>Genotypic diversity in Oenococcus oeni by high-density microarray comparative genome hybridization and whole genome sequencing.</title>
        <authorList>
            <person name="Borneman A.R."/>
            <person name="Bartowsky E.J."/>
            <person name="McCarthy J."/>
            <person name="Chambers P.J."/>
        </authorList>
    </citation>
    <scope>NUCLEOTIDE SEQUENCE [LARGE SCALE GENOMIC DNA]</scope>
    <source>
        <strain evidence="3 4">AWRIB429</strain>
    </source>
</reference>
<dbReference type="Proteomes" id="UP000003075">
    <property type="component" value="Unassembled WGS sequence"/>
</dbReference>
<dbReference type="GO" id="GO:0042450">
    <property type="term" value="P:L-arginine biosynthetic process via ornithine"/>
    <property type="evidence" value="ECO:0007669"/>
    <property type="project" value="InterPro"/>
</dbReference>
<evidence type="ECO:0000259" key="2">
    <source>
        <dbReference type="Pfam" id="PF00206"/>
    </source>
</evidence>
<dbReference type="SUPFAM" id="SSF48557">
    <property type="entry name" value="L-aspartase-like"/>
    <property type="match status" value="1"/>
</dbReference>
<evidence type="ECO:0000313" key="3">
    <source>
        <dbReference type="EMBL" id="EFD88497.1"/>
    </source>
</evidence>
<dbReference type="InterPro" id="IPR024083">
    <property type="entry name" value="Fumarase/histidase_N"/>
</dbReference>
<evidence type="ECO:0000313" key="4">
    <source>
        <dbReference type="Proteomes" id="UP000003075"/>
    </source>
</evidence>
<dbReference type="EMBL" id="ACSE01000016">
    <property type="protein sequence ID" value="EFD88497.1"/>
    <property type="molecule type" value="Genomic_DNA"/>
</dbReference>
<keyword evidence="1" id="KW-0456">Lyase</keyword>
<feature type="domain" description="Fumarate lyase N-terminal" evidence="2">
    <location>
        <begin position="6"/>
        <end position="100"/>
    </location>
</feature>
<organism evidence="3 4">
    <name type="scientific">Oenococcus oeni AWRIB429</name>
    <dbReference type="NCBI Taxonomy" id="655225"/>
    <lineage>
        <taxon>Bacteria</taxon>
        <taxon>Bacillati</taxon>
        <taxon>Bacillota</taxon>
        <taxon>Bacilli</taxon>
        <taxon>Lactobacillales</taxon>
        <taxon>Lactobacillaceae</taxon>
        <taxon>Oenococcus</taxon>
    </lineage>
</organism>
<dbReference type="InterPro" id="IPR022761">
    <property type="entry name" value="Fumarate_lyase_N"/>
</dbReference>
<dbReference type="Gene3D" id="1.10.275.10">
    <property type="entry name" value="Fumarase/aspartase (N-terminal domain)"/>
    <property type="match status" value="1"/>
</dbReference>